<dbReference type="EC" id="4.98.1.1" evidence="7 8"/>
<sequence length="345" mass="36824">MSKKIAVVLFNLGGPDSLQAVRPFLFNLFKDPAIFQVPALIRYPLAALVSSRREKSAQANYAIMGGASPLLPETEAQGRALEAELKARGHEARVFIAMRYWKPFADQTAKEVAAYAPDEIVLLPLYPQYSTTTTGSSLKDWAANYKGPGRSRTVCCYPTAEGLIAAHAGKIAQAWAKAGEPSNVRLLFSAHGLPQQVVDGGDPYQAQIEATAAAVAAHLPRLTDWKVCYQSRVGPLKWLGPSTDEEIRRAGAEGKGVILTPIAFVSEHIETLVELDHEYAELAKTVGCAPYLRAPALGGDADFISGLAKAVEHALPRAGGCAPDGAWLCPAGHGKCPKRLEGTAA</sequence>
<keyword evidence="7 8" id="KW-0963">Cytoplasm</keyword>
<protein>
    <recommendedName>
        <fullName evidence="7 8">Ferrochelatase</fullName>
        <ecNumber evidence="7 8">4.98.1.1</ecNumber>
    </recommendedName>
    <alternativeName>
        <fullName evidence="7">Heme synthase</fullName>
    </alternativeName>
    <alternativeName>
        <fullName evidence="7">Protoheme ferro-lyase</fullName>
    </alternativeName>
</protein>
<dbReference type="NCBIfam" id="TIGR00109">
    <property type="entry name" value="hemH"/>
    <property type="match status" value="1"/>
</dbReference>
<name>A0ABW3T2C1_9CAUL</name>
<comment type="caution">
    <text evidence="9">The sequence shown here is derived from an EMBL/GenBank/DDBJ whole genome shotgun (WGS) entry which is preliminary data.</text>
</comment>
<comment type="catalytic activity">
    <reaction evidence="7 8">
        <text>heme b + 2 H(+) = protoporphyrin IX + Fe(2+)</text>
        <dbReference type="Rhea" id="RHEA:22584"/>
        <dbReference type="ChEBI" id="CHEBI:15378"/>
        <dbReference type="ChEBI" id="CHEBI:29033"/>
        <dbReference type="ChEBI" id="CHEBI:57306"/>
        <dbReference type="ChEBI" id="CHEBI:60344"/>
        <dbReference type="EC" id="4.98.1.1"/>
    </reaction>
</comment>
<evidence type="ECO:0000256" key="6">
    <source>
        <dbReference type="ARBA" id="ARBA00024536"/>
    </source>
</evidence>
<keyword evidence="3 7" id="KW-0350">Heme biosynthesis</keyword>
<gene>
    <name evidence="7 9" type="primary">hemH</name>
    <name evidence="9" type="ORF">ACFQ27_12070</name>
</gene>
<feature type="binding site" evidence="7">
    <location>
        <position position="191"/>
    </location>
    <ligand>
        <name>Fe(2+)</name>
        <dbReference type="ChEBI" id="CHEBI:29033"/>
    </ligand>
</feature>
<dbReference type="EMBL" id="JBHTLQ010000025">
    <property type="protein sequence ID" value="MFD1191319.1"/>
    <property type="molecule type" value="Genomic_DNA"/>
</dbReference>
<dbReference type="CDD" id="cd00419">
    <property type="entry name" value="Ferrochelatase_C"/>
    <property type="match status" value="1"/>
</dbReference>
<comment type="function">
    <text evidence="7 8">Catalyzes the ferrous insertion into protoporphyrin IX.</text>
</comment>
<comment type="subcellular location">
    <subcellularLocation>
        <location evidence="7 8">Cytoplasm</location>
    </subcellularLocation>
</comment>
<evidence type="ECO:0000313" key="9">
    <source>
        <dbReference type="EMBL" id="MFD1191319.1"/>
    </source>
</evidence>
<dbReference type="HAMAP" id="MF_00323">
    <property type="entry name" value="Ferrochelatase"/>
    <property type="match status" value="1"/>
</dbReference>
<comment type="similarity">
    <text evidence="1 7 8">Belongs to the ferrochelatase family.</text>
</comment>
<dbReference type="PROSITE" id="PS00534">
    <property type="entry name" value="FERROCHELATASE"/>
    <property type="match status" value="1"/>
</dbReference>
<dbReference type="Pfam" id="PF00762">
    <property type="entry name" value="Ferrochelatase"/>
    <property type="match status" value="1"/>
</dbReference>
<keyword evidence="10" id="KW-1185">Reference proteome</keyword>
<evidence type="ECO:0000256" key="8">
    <source>
        <dbReference type="RuleBase" id="RU000607"/>
    </source>
</evidence>
<keyword evidence="5 7" id="KW-0627">Porphyrin biosynthesis</keyword>
<dbReference type="InterPro" id="IPR033644">
    <property type="entry name" value="Ferrochelatase_C"/>
</dbReference>
<evidence type="ECO:0000256" key="3">
    <source>
        <dbReference type="ARBA" id="ARBA00023133"/>
    </source>
</evidence>
<dbReference type="CDD" id="cd03411">
    <property type="entry name" value="Ferrochelatase_N"/>
    <property type="match status" value="1"/>
</dbReference>
<evidence type="ECO:0000256" key="4">
    <source>
        <dbReference type="ARBA" id="ARBA00023239"/>
    </source>
</evidence>
<proteinExistence type="inferred from homology"/>
<dbReference type="Proteomes" id="UP001597216">
    <property type="component" value="Unassembled WGS sequence"/>
</dbReference>
<dbReference type="PANTHER" id="PTHR11108:SF1">
    <property type="entry name" value="FERROCHELATASE, MITOCHONDRIAL"/>
    <property type="match status" value="1"/>
</dbReference>
<accession>A0ABW3T2C1</accession>
<organism evidence="9 10">
    <name type="scientific">Phenylobacterium conjunctum</name>
    <dbReference type="NCBI Taxonomy" id="1298959"/>
    <lineage>
        <taxon>Bacteria</taxon>
        <taxon>Pseudomonadati</taxon>
        <taxon>Pseudomonadota</taxon>
        <taxon>Alphaproteobacteria</taxon>
        <taxon>Caulobacterales</taxon>
        <taxon>Caulobacteraceae</taxon>
        <taxon>Phenylobacterium</taxon>
    </lineage>
</organism>
<dbReference type="InterPro" id="IPR001015">
    <property type="entry name" value="Ferrochelatase"/>
</dbReference>
<comment type="pathway">
    <text evidence="7 8">Porphyrin-containing compound metabolism; protoheme biosynthesis; protoheme from protoporphyrin-IX: step 1/1.</text>
</comment>
<keyword evidence="4 7" id="KW-0456">Lyase</keyword>
<dbReference type="Gene3D" id="3.40.50.1400">
    <property type="match status" value="2"/>
</dbReference>
<dbReference type="InterPro" id="IPR033659">
    <property type="entry name" value="Ferrochelatase_N"/>
</dbReference>
<evidence type="ECO:0000256" key="1">
    <source>
        <dbReference type="ARBA" id="ARBA00007718"/>
    </source>
</evidence>
<dbReference type="SUPFAM" id="SSF53800">
    <property type="entry name" value="Chelatase"/>
    <property type="match status" value="1"/>
</dbReference>
<comment type="catalytic activity">
    <reaction evidence="6">
        <text>Fe-coproporphyrin III + 2 H(+) = coproporphyrin III + Fe(2+)</text>
        <dbReference type="Rhea" id="RHEA:49572"/>
        <dbReference type="ChEBI" id="CHEBI:15378"/>
        <dbReference type="ChEBI" id="CHEBI:29033"/>
        <dbReference type="ChEBI" id="CHEBI:68438"/>
        <dbReference type="ChEBI" id="CHEBI:131725"/>
        <dbReference type="EC" id="4.99.1.9"/>
    </reaction>
    <physiologicalReaction direction="right-to-left" evidence="6">
        <dbReference type="Rhea" id="RHEA:49574"/>
    </physiologicalReaction>
</comment>
<dbReference type="PANTHER" id="PTHR11108">
    <property type="entry name" value="FERROCHELATASE"/>
    <property type="match status" value="1"/>
</dbReference>
<evidence type="ECO:0000256" key="2">
    <source>
        <dbReference type="ARBA" id="ARBA00023004"/>
    </source>
</evidence>
<keyword evidence="7" id="KW-0479">Metal-binding</keyword>
<reference evidence="10" key="1">
    <citation type="journal article" date="2019" name="Int. J. Syst. Evol. Microbiol.">
        <title>The Global Catalogue of Microorganisms (GCM) 10K type strain sequencing project: providing services to taxonomists for standard genome sequencing and annotation.</title>
        <authorList>
            <consortium name="The Broad Institute Genomics Platform"/>
            <consortium name="The Broad Institute Genome Sequencing Center for Infectious Disease"/>
            <person name="Wu L."/>
            <person name="Ma J."/>
        </authorList>
    </citation>
    <scope>NUCLEOTIDE SEQUENCE [LARGE SCALE GENOMIC DNA]</scope>
    <source>
        <strain evidence="10">CCUG 55074</strain>
    </source>
</reference>
<keyword evidence="2 7" id="KW-0408">Iron</keyword>
<evidence type="ECO:0000313" key="10">
    <source>
        <dbReference type="Proteomes" id="UP001597216"/>
    </source>
</evidence>
<feature type="binding site" evidence="7">
    <location>
        <position position="270"/>
    </location>
    <ligand>
        <name>Fe(2+)</name>
        <dbReference type="ChEBI" id="CHEBI:29033"/>
    </ligand>
</feature>
<dbReference type="RefSeq" id="WP_377353760.1">
    <property type="nucleotide sequence ID" value="NZ_JBHTLQ010000025.1"/>
</dbReference>
<evidence type="ECO:0000256" key="7">
    <source>
        <dbReference type="HAMAP-Rule" id="MF_00323"/>
    </source>
</evidence>
<dbReference type="InterPro" id="IPR019772">
    <property type="entry name" value="Ferrochelatase_AS"/>
</dbReference>
<evidence type="ECO:0000256" key="5">
    <source>
        <dbReference type="ARBA" id="ARBA00023244"/>
    </source>
</evidence>